<dbReference type="AlphaFoldDB" id="A0A3A9ZMH2"/>
<dbReference type="Gene3D" id="3.90.550.10">
    <property type="entry name" value="Spore Coat Polysaccharide Biosynthesis Protein SpsA, Chain A"/>
    <property type="match status" value="1"/>
</dbReference>
<dbReference type="InterPro" id="IPR027791">
    <property type="entry name" value="Galactosyl_T_C"/>
</dbReference>
<dbReference type="Pfam" id="PF02709">
    <property type="entry name" value="Glyco_transf_7C"/>
    <property type="match status" value="1"/>
</dbReference>
<evidence type="ECO:0000313" key="4">
    <source>
        <dbReference type="EMBL" id="RKN49483.1"/>
    </source>
</evidence>
<dbReference type="OrthoDB" id="4120491at2"/>
<dbReference type="Proteomes" id="UP000281726">
    <property type="component" value="Unassembled WGS sequence"/>
</dbReference>
<comment type="caution">
    <text evidence="4">The sequence shown here is derived from an EMBL/GenBank/DDBJ whole genome shotgun (WGS) entry which is preliminary data.</text>
</comment>
<keyword evidence="1 4" id="KW-0808">Transferase</keyword>
<dbReference type="EMBL" id="RBAK01000002">
    <property type="protein sequence ID" value="RKN49483.1"/>
    <property type="molecule type" value="Genomic_DNA"/>
</dbReference>
<evidence type="ECO:0000313" key="5">
    <source>
        <dbReference type="Proteomes" id="UP000281726"/>
    </source>
</evidence>
<protein>
    <submittedName>
        <fullName evidence="4">Glycosyltransferase</fullName>
    </submittedName>
</protein>
<sequence>MKASVVVPTFNSSVLLDRCLRTFRAQSLAVSDSLEVLVVDDGSTDSTAETVQRHVSADSRFRYLYLPRSATSSRSAARNRGAEEATGDILIFVDGDQLVPPTFVDRHLRHYRVISAKKAVIGFRKYLRIPEAFNEHFVKDGSEEFLGGIIKSDIRLDLLSRLSGAGGGPKTSWHLFFTCNVSVPRVDYKRVGGFNEEFRGWGLEDSELGYRLERSGTQLVFDEESFAYHQGPPLRPNKPVYEGWLKNLSLFIALHRDAPEVILQAMLAPIFNPAVGANWIDLYEQFEMCARSTPTASPGARVEVADGEFSVPVA</sequence>
<dbReference type="GO" id="GO:0016740">
    <property type="term" value="F:transferase activity"/>
    <property type="evidence" value="ECO:0007669"/>
    <property type="project" value="UniProtKB-KW"/>
</dbReference>
<dbReference type="InterPro" id="IPR001173">
    <property type="entry name" value="Glyco_trans_2-like"/>
</dbReference>
<dbReference type="Pfam" id="PF00535">
    <property type="entry name" value="Glycos_transf_2"/>
    <property type="match status" value="1"/>
</dbReference>
<organism evidence="4 5">
    <name type="scientific">Micromonospora endolithica</name>
    <dbReference type="NCBI Taxonomy" id="230091"/>
    <lineage>
        <taxon>Bacteria</taxon>
        <taxon>Bacillati</taxon>
        <taxon>Actinomycetota</taxon>
        <taxon>Actinomycetes</taxon>
        <taxon>Micromonosporales</taxon>
        <taxon>Micromonosporaceae</taxon>
        <taxon>Micromonospora</taxon>
    </lineage>
</organism>
<evidence type="ECO:0000259" key="3">
    <source>
        <dbReference type="Pfam" id="PF02709"/>
    </source>
</evidence>
<dbReference type="PANTHER" id="PTHR43685:SF3">
    <property type="entry name" value="SLR2126 PROTEIN"/>
    <property type="match status" value="1"/>
</dbReference>
<name>A0A3A9ZMH2_9ACTN</name>
<reference evidence="4 5" key="1">
    <citation type="journal article" date="2004" name="Syst. Appl. Microbiol.">
        <title>Cryptoendolithic actinomycetes from antarctic sandstone rock samples: Micromonospora endolithica sp. nov. and two isolates related to Micromonospora coerulea Jensen 1932.</title>
        <authorList>
            <person name="Hirsch P."/>
            <person name="Mevs U."/>
            <person name="Kroppenstedt R.M."/>
            <person name="Schumann P."/>
            <person name="Stackebrandt E."/>
        </authorList>
    </citation>
    <scope>NUCLEOTIDE SEQUENCE [LARGE SCALE GENOMIC DNA]</scope>
    <source>
        <strain evidence="4 5">JCM 12677</strain>
    </source>
</reference>
<dbReference type="RefSeq" id="WP_120726722.1">
    <property type="nucleotide sequence ID" value="NZ_RBAK01000002.1"/>
</dbReference>
<evidence type="ECO:0000256" key="1">
    <source>
        <dbReference type="ARBA" id="ARBA00022679"/>
    </source>
</evidence>
<feature type="domain" description="Galactosyltransferase C-terminal" evidence="3">
    <location>
        <begin position="169"/>
        <end position="219"/>
    </location>
</feature>
<dbReference type="PANTHER" id="PTHR43685">
    <property type="entry name" value="GLYCOSYLTRANSFERASE"/>
    <property type="match status" value="1"/>
</dbReference>
<dbReference type="InterPro" id="IPR050834">
    <property type="entry name" value="Glycosyltransf_2"/>
</dbReference>
<dbReference type="SUPFAM" id="SSF53448">
    <property type="entry name" value="Nucleotide-diphospho-sugar transferases"/>
    <property type="match status" value="1"/>
</dbReference>
<proteinExistence type="predicted"/>
<gene>
    <name evidence="4" type="ORF">D7223_08335</name>
</gene>
<evidence type="ECO:0000259" key="2">
    <source>
        <dbReference type="Pfam" id="PF00535"/>
    </source>
</evidence>
<keyword evidence="5" id="KW-1185">Reference proteome</keyword>
<accession>A0A3A9ZMH2</accession>
<dbReference type="InterPro" id="IPR029044">
    <property type="entry name" value="Nucleotide-diphossugar_trans"/>
</dbReference>
<feature type="domain" description="Glycosyltransferase 2-like" evidence="2">
    <location>
        <begin position="4"/>
        <end position="112"/>
    </location>
</feature>